<dbReference type="Proteomes" id="UP000541444">
    <property type="component" value="Unassembled WGS sequence"/>
</dbReference>
<keyword evidence="3" id="KW-1185">Reference proteome</keyword>
<evidence type="ECO:0000259" key="1">
    <source>
        <dbReference type="Pfam" id="PF13966"/>
    </source>
</evidence>
<dbReference type="Pfam" id="PF13966">
    <property type="entry name" value="zf-RVT"/>
    <property type="match status" value="1"/>
</dbReference>
<dbReference type="AlphaFoldDB" id="A0A7J7PAS9"/>
<comment type="caution">
    <text evidence="2">The sequence shown here is derived from an EMBL/GenBank/DDBJ whole genome shotgun (WGS) entry which is preliminary data.</text>
</comment>
<dbReference type="OrthoDB" id="1938625at2759"/>
<evidence type="ECO:0000313" key="3">
    <source>
        <dbReference type="Proteomes" id="UP000541444"/>
    </source>
</evidence>
<proteinExistence type="predicted"/>
<feature type="domain" description="Reverse transcriptase zinc-binding" evidence="1">
    <location>
        <begin position="2"/>
        <end position="66"/>
    </location>
</feature>
<sequence length="182" mass="20992">MKWLWFKVLPKKVQVFNWKVWKGVVTVDSLIQTSISFVSKCSCCSRGCIEDLDHLLVHSDTATHVWEYFGRACGVRCISNQNLFARQGMWFSKASHRSQMGIITGMFPSIISREVWKVRCAARFDKYQMVAENIIHRVVGSLQSLMPKLKCSKQCDFSDSLSLQILRIAKKAVRYKPIKVVR</sequence>
<dbReference type="EMBL" id="JACGCM010000069">
    <property type="protein sequence ID" value="KAF6176551.1"/>
    <property type="molecule type" value="Genomic_DNA"/>
</dbReference>
<gene>
    <name evidence="2" type="ORF">GIB67_020048</name>
</gene>
<accession>A0A7J7PAS9</accession>
<protein>
    <recommendedName>
        <fullName evidence="1">Reverse transcriptase zinc-binding domain-containing protein</fullName>
    </recommendedName>
</protein>
<name>A0A7J7PAS9_9MAGN</name>
<organism evidence="2 3">
    <name type="scientific">Kingdonia uniflora</name>
    <dbReference type="NCBI Taxonomy" id="39325"/>
    <lineage>
        <taxon>Eukaryota</taxon>
        <taxon>Viridiplantae</taxon>
        <taxon>Streptophyta</taxon>
        <taxon>Embryophyta</taxon>
        <taxon>Tracheophyta</taxon>
        <taxon>Spermatophyta</taxon>
        <taxon>Magnoliopsida</taxon>
        <taxon>Ranunculales</taxon>
        <taxon>Circaeasteraceae</taxon>
        <taxon>Kingdonia</taxon>
    </lineage>
</organism>
<evidence type="ECO:0000313" key="2">
    <source>
        <dbReference type="EMBL" id="KAF6176551.1"/>
    </source>
</evidence>
<reference evidence="2 3" key="1">
    <citation type="journal article" date="2020" name="IScience">
        <title>Genome Sequencing of the Endangered Kingdonia uniflora (Circaeasteraceae, Ranunculales) Reveals Potential Mechanisms of Evolutionary Specialization.</title>
        <authorList>
            <person name="Sun Y."/>
            <person name="Deng T."/>
            <person name="Zhang A."/>
            <person name="Moore M.J."/>
            <person name="Landis J.B."/>
            <person name="Lin N."/>
            <person name="Zhang H."/>
            <person name="Zhang X."/>
            <person name="Huang J."/>
            <person name="Zhang X."/>
            <person name="Sun H."/>
            <person name="Wang H."/>
        </authorList>
    </citation>
    <scope>NUCLEOTIDE SEQUENCE [LARGE SCALE GENOMIC DNA]</scope>
    <source>
        <strain evidence="2">TB1705</strain>
        <tissue evidence="2">Leaf</tissue>
    </source>
</reference>
<dbReference type="InterPro" id="IPR026960">
    <property type="entry name" value="RVT-Znf"/>
</dbReference>